<dbReference type="Pfam" id="PF25467">
    <property type="entry name" value="NOL9_C"/>
    <property type="match status" value="1"/>
</dbReference>
<evidence type="ECO:0000256" key="3">
    <source>
        <dbReference type="ARBA" id="ARBA00022552"/>
    </source>
</evidence>
<name>M4C2H6_HYAAE</name>
<dbReference type="SUPFAM" id="SSF52540">
    <property type="entry name" value="P-loop containing nucleoside triphosphate hydrolases"/>
    <property type="match status" value="1"/>
</dbReference>
<evidence type="ECO:0000259" key="10">
    <source>
        <dbReference type="Pfam" id="PF25467"/>
    </source>
</evidence>
<dbReference type="GO" id="GO:0005730">
    <property type="term" value="C:nucleolus"/>
    <property type="evidence" value="ECO:0007669"/>
    <property type="project" value="UniProtKB-SubCell"/>
</dbReference>
<protein>
    <submittedName>
        <fullName evidence="11">Uncharacterized protein</fullName>
    </submittedName>
</protein>
<keyword evidence="8" id="KW-0539">Nucleus</keyword>
<dbReference type="Proteomes" id="UP000011713">
    <property type="component" value="Unassembled WGS sequence"/>
</dbReference>
<proteinExistence type="inferred from homology"/>
<dbReference type="AlphaFoldDB" id="M4C2H6"/>
<keyword evidence="6" id="KW-0418">Kinase</keyword>
<reference evidence="11" key="2">
    <citation type="submission" date="2015-06" db="UniProtKB">
        <authorList>
            <consortium name="EnsemblProtists"/>
        </authorList>
    </citation>
    <scope>IDENTIFICATION</scope>
    <source>
        <strain evidence="11">Emoy2</strain>
    </source>
</reference>
<dbReference type="InterPro" id="IPR057570">
    <property type="entry name" value="NOL9_C"/>
</dbReference>
<evidence type="ECO:0000256" key="8">
    <source>
        <dbReference type="ARBA" id="ARBA00023242"/>
    </source>
</evidence>
<keyword evidence="5" id="KW-0547">Nucleotide-binding</keyword>
<evidence type="ECO:0000313" key="11">
    <source>
        <dbReference type="EnsemblProtists" id="HpaP813291"/>
    </source>
</evidence>
<evidence type="ECO:0000256" key="7">
    <source>
        <dbReference type="ARBA" id="ARBA00022840"/>
    </source>
</evidence>
<sequence>MPHGRNMRRVKIRKSLVANHPLIATMAGTSPLYRAFCGRSGNVIAFGMQSTASVNCAGMMLFRVFQGNIEVLGFRPPPGVYFSLHSPKWNNLLVIEGRPGNVETQAPFGPTNVSLLQAMEPNLPLEAVNEDEEIAVDRLAMQLVNDFPVVLVFRAIPVMYGNITSFYENSRPEKPPAILPGFKMIVSKHTQNLLDDLTAHFDSTSAAPPAIDPVHHDWKSPERVLAELVVVDSFKTLQITEPWQATVDRLHASLVAGEDPTPQKIVVCGGKGVGKSTFCRYLVNRLLSQFGTVVYLDTDLGQSELIPSGLVALHALTSPLLGPGFSHMKNPIRSFFCGNTNPGNDPLYYMKAIKSLLRLYDAKWGNQRDTSSNNVSPRTRQLAYAPLVINTDGWIKSMGHDLLCNVIQDTNPDHVVQLLAASKNKQFDVSTEGKWRIHAVPPWDPVGVTQPPRSSKELRVYRIHSYFLARSRCKLPRSLLQNLHVLSEKNRLDSDIYRAYAQLTPFAVSFDQVDISFAGPSVPPSQLLFSLNACVVGLCINPEYKPLDQDESKRHQGPPRIVLQPVHAPCLGVGIIRALEAKKRQLYILSPLPLSVLKRVNLLVQSSMSLDSIMLSAHDPVQAPYVVADVVSAEGTGSAVMHSRNNLKRKRDSSK</sequence>
<dbReference type="HOGENOM" id="CLU_021128_2_0_1"/>
<dbReference type="EMBL" id="JH598128">
    <property type="status" value="NOT_ANNOTATED_CDS"/>
    <property type="molecule type" value="Genomic_DNA"/>
</dbReference>
<dbReference type="VEuPathDB" id="FungiDB:HpaG813291"/>
<dbReference type="InterPro" id="IPR032319">
    <property type="entry name" value="CLP1_P"/>
</dbReference>
<dbReference type="STRING" id="559515.M4C2H6"/>
<dbReference type="GO" id="GO:0000448">
    <property type="term" value="P:cleavage in ITS2 between 5.8S rRNA and LSU-rRNA of tricistronic rRNA transcript (SSU-rRNA, 5.8S rRNA, LSU-rRNA)"/>
    <property type="evidence" value="ECO:0007669"/>
    <property type="project" value="TreeGrafter"/>
</dbReference>
<dbReference type="GO" id="GO:0051731">
    <property type="term" value="F:polynucleotide 5'-hydroxyl-kinase activity"/>
    <property type="evidence" value="ECO:0007669"/>
    <property type="project" value="InterPro"/>
</dbReference>
<comment type="similarity">
    <text evidence="2">Belongs to the Clp1 family. NOL9/GRC3 subfamily.</text>
</comment>
<accession>M4C2H6</accession>
<dbReference type="PANTHER" id="PTHR12755">
    <property type="entry name" value="CLEAVAGE/POLYADENYLATION FACTOR IA SUBUNIT CLP1P"/>
    <property type="match status" value="1"/>
</dbReference>
<comment type="subcellular location">
    <subcellularLocation>
        <location evidence="1">Nucleus</location>
        <location evidence="1">Nucleolus</location>
    </subcellularLocation>
</comment>
<evidence type="ECO:0000256" key="1">
    <source>
        <dbReference type="ARBA" id="ARBA00004604"/>
    </source>
</evidence>
<evidence type="ECO:0000313" key="12">
    <source>
        <dbReference type="Proteomes" id="UP000011713"/>
    </source>
</evidence>
<evidence type="ECO:0000256" key="2">
    <source>
        <dbReference type="ARBA" id="ARBA00011003"/>
    </source>
</evidence>
<dbReference type="GO" id="GO:0005524">
    <property type="term" value="F:ATP binding"/>
    <property type="evidence" value="ECO:0007669"/>
    <property type="project" value="UniProtKB-KW"/>
</dbReference>
<evidence type="ECO:0000256" key="5">
    <source>
        <dbReference type="ARBA" id="ARBA00022741"/>
    </source>
</evidence>
<evidence type="ECO:0000256" key="4">
    <source>
        <dbReference type="ARBA" id="ARBA00022679"/>
    </source>
</evidence>
<keyword evidence="7" id="KW-0067">ATP-binding</keyword>
<dbReference type="OMA" id="IRSFFCG"/>
<dbReference type="InterPro" id="IPR027417">
    <property type="entry name" value="P-loop_NTPase"/>
</dbReference>
<feature type="domain" description="Clp1 P-loop" evidence="9">
    <location>
        <begin position="269"/>
        <end position="467"/>
    </location>
</feature>
<evidence type="ECO:0000256" key="6">
    <source>
        <dbReference type="ARBA" id="ARBA00022777"/>
    </source>
</evidence>
<reference evidence="12" key="1">
    <citation type="journal article" date="2010" name="Science">
        <title>Signatures of adaptation to obligate biotrophy in the Hyaloperonospora arabidopsidis genome.</title>
        <authorList>
            <person name="Baxter L."/>
            <person name="Tripathy S."/>
            <person name="Ishaque N."/>
            <person name="Boot N."/>
            <person name="Cabral A."/>
            <person name="Kemen E."/>
            <person name="Thines M."/>
            <person name="Ah-Fong A."/>
            <person name="Anderson R."/>
            <person name="Badejoko W."/>
            <person name="Bittner-Eddy P."/>
            <person name="Boore J.L."/>
            <person name="Chibucos M.C."/>
            <person name="Coates M."/>
            <person name="Dehal P."/>
            <person name="Delehaunty K."/>
            <person name="Dong S."/>
            <person name="Downton P."/>
            <person name="Dumas B."/>
            <person name="Fabro G."/>
            <person name="Fronick C."/>
            <person name="Fuerstenberg S.I."/>
            <person name="Fulton L."/>
            <person name="Gaulin E."/>
            <person name="Govers F."/>
            <person name="Hughes L."/>
            <person name="Humphray S."/>
            <person name="Jiang R.H."/>
            <person name="Judelson H."/>
            <person name="Kamoun S."/>
            <person name="Kyung K."/>
            <person name="Meijer H."/>
            <person name="Minx P."/>
            <person name="Morris P."/>
            <person name="Nelson J."/>
            <person name="Phuntumart V."/>
            <person name="Qutob D."/>
            <person name="Rehmany A."/>
            <person name="Rougon-Cardoso A."/>
            <person name="Ryden P."/>
            <person name="Torto-Alalibo T."/>
            <person name="Studholme D."/>
            <person name="Wang Y."/>
            <person name="Win J."/>
            <person name="Wood J."/>
            <person name="Clifton S.W."/>
            <person name="Rogers J."/>
            <person name="Van den Ackerveken G."/>
            <person name="Jones J.D."/>
            <person name="McDowell J.M."/>
            <person name="Beynon J."/>
            <person name="Tyler B.M."/>
        </authorList>
    </citation>
    <scope>NUCLEOTIDE SEQUENCE [LARGE SCALE GENOMIC DNA]</scope>
    <source>
        <strain evidence="12">Emoy2</strain>
    </source>
</reference>
<dbReference type="InParanoid" id="M4C2H6"/>
<dbReference type="eggNOG" id="KOG2750">
    <property type="taxonomic scope" value="Eukaryota"/>
</dbReference>
<dbReference type="InterPro" id="IPR045116">
    <property type="entry name" value="Clp1/Grc3"/>
</dbReference>
<keyword evidence="12" id="KW-1185">Reference proteome</keyword>
<dbReference type="PANTHER" id="PTHR12755:SF3">
    <property type="entry name" value="POLYNUCLEOTIDE 5'-HYDROXYL-KINASE NOL9"/>
    <property type="match status" value="1"/>
</dbReference>
<evidence type="ECO:0000259" key="9">
    <source>
        <dbReference type="Pfam" id="PF16575"/>
    </source>
</evidence>
<organism evidence="11 12">
    <name type="scientific">Hyaloperonospora arabidopsidis (strain Emoy2)</name>
    <name type="common">Downy mildew agent</name>
    <name type="synonym">Peronospora arabidopsidis</name>
    <dbReference type="NCBI Taxonomy" id="559515"/>
    <lineage>
        <taxon>Eukaryota</taxon>
        <taxon>Sar</taxon>
        <taxon>Stramenopiles</taxon>
        <taxon>Oomycota</taxon>
        <taxon>Peronosporomycetes</taxon>
        <taxon>Peronosporales</taxon>
        <taxon>Peronosporaceae</taxon>
        <taxon>Hyaloperonospora</taxon>
    </lineage>
</organism>
<dbReference type="Gene3D" id="3.40.50.300">
    <property type="entry name" value="P-loop containing nucleotide triphosphate hydrolases"/>
    <property type="match status" value="1"/>
</dbReference>
<keyword evidence="3" id="KW-0698">rRNA processing</keyword>
<keyword evidence="4" id="KW-0808">Transferase</keyword>
<feature type="domain" description="NOL9 C-terminal" evidence="10">
    <location>
        <begin position="502"/>
        <end position="609"/>
    </location>
</feature>
<dbReference type="EnsemblProtists" id="HpaT813291">
    <property type="protein sequence ID" value="HpaP813291"/>
    <property type="gene ID" value="HpaG813291"/>
</dbReference>
<dbReference type="Pfam" id="PF16575">
    <property type="entry name" value="CLP1_P"/>
    <property type="match status" value="1"/>
</dbReference>